<organism evidence="1 2">
    <name type="scientific">Spirosoma agri</name>
    <dbReference type="NCBI Taxonomy" id="1987381"/>
    <lineage>
        <taxon>Bacteria</taxon>
        <taxon>Pseudomonadati</taxon>
        <taxon>Bacteroidota</taxon>
        <taxon>Cytophagia</taxon>
        <taxon>Cytophagales</taxon>
        <taxon>Cytophagaceae</taxon>
        <taxon>Spirosoma</taxon>
    </lineage>
</organism>
<comment type="caution">
    <text evidence="1">The sequence shown here is derived from an EMBL/GenBank/DDBJ whole genome shotgun (WGS) entry which is preliminary data.</text>
</comment>
<dbReference type="AlphaFoldDB" id="A0A6M0IJ98"/>
<dbReference type="Proteomes" id="UP000477386">
    <property type="component" value="Unassembled WGS sequence"/>
</dbReference>
<protein>
    <submittedName>
        <fullName evidence="1">DUF2490 domain-containing protein</fullName>
    </submittedName>
</protein>
<reference evidence="1 2" key="1">
    <citation type="submission" date="2020-02" db="EMBL/GenBank/DDBJ databases">
        <title>Draft genome sequence of two Spirosoma agri KCTC 52727 and Spirosoma terrae KCTC 52035.</title>
        <authorList>
            <person name="Rojas J."/>
            <person name="Ambika Manirajan B."/>
            <person name="Ratering S."/>
            <person name="Suarez C."/>
            <person name="Schnell S."/>
        </authorList>
    </citation>
    <scope>NUCLEOTIDE SEQUENCE [LARGE SCALE GENOMIC DNA]</scope>
    <source>
        <strain evidence="1 2">KCTC 52727</strain>
    </source>
</reference>
<evidence type="ECO:0000313" key="1">
    <source>
        <dbReference type="EMBL" id="NEU68370.1"/>
    </source>
</evidence>
<dbReference type="SUPFAM" id="SSF56935">
    <property type="entry name" value="Porins"/>
    <property type="match status" value="1"/>
</dbReference>
<keyword evidence="2" id="KW-1185">Reference proteome</keyword>
<dbReference type="EMBL" id="JAAGNZ010000001">
    <property type="protein sequence ID" value="NEU68370.1"/>
    <property type="molecule type" value="Genomic_DNA"/>
</dbReference>
<gene>
    <name evidence="1" type="ORF">GK091_15875</name>
</gene>
<sequence length="261" mass="30386">MSIRHYTILTVLFFLIVFTANGQSPRLRDTNALAWFVYTGDHQISQKWAVHTEYQWRRVGGLGSAQQQLARLGLVHKLTDRVKVSGGYTYFQSYRYGAYPEVLGRPEPESRIYEDITLTDKLGRLGLEHRVRLEQRWLGSRDQTGQGPVQQWEYQNRIRYQLSVEFPLQGPTIDDGEWYLNAFDELFIGFGRNVDDNVFNQNRLSGGLGYQITDKAKLELNYLYQIRQHAEPDPMANRSVVELNQGFRLNIVYGLNFTREP</sequence>
<dbReference type="RefSeq" id="WP_164040148.1">
    <property type="nucleotide sequence ID" value="NZ_JAAGNZ010000001.1"/>
</dbReference>
<evidence type="ECO:0000313" key="2">
    <source>
        <dbReference type="Proteomes" id="UP000477386"/>
    </source>
</evidence>
<proteinExistence type="predicted"/>
<accession>A0A6M0IJ98</accession>
<dbReference type="Pfam" id="PF10677">
    <property type="entry name" value="DUF2490"/>
    <property type="match status" value="1"/>
</dbReference>
<dbReference type="InterPro" id="IPR019619">
    <property type="entry name" value="DUF2490"/>
</dbReference>
<name>A0A6M0IJ98_9BACT</name>